<keyword evidence="2" id="KW-0285">Flavoprotein</keyword>
<dbReference type="InterPro" id="IPR035587">
    <property type="entry name" value="DUS-like_FMN-bd"/>
</dbReference>
<dbReference type="AlphaFoldDB" id="A0A9R1TKC1"/>
<dbReference type="CTD" id="54920"/>
<keyword evidence="7" id="KW-1185">Reference proteome</keyword>
<accession>A0A9R1TKC1</accession>
<evidence type="ECO:0000256" key="1">
    <source>
        <dbReference type="ARBA" id="ARBA00001917"/>
    </source>
</evidence>
<feature type="domain" description="DRBM" evidence="6">
    <location>
        <begin position="380"/>
        <end position="444"/>
    </location>
</feature>
<dbReference type="InterPro" id="IPR044463">
    <property type="entry name" value="DUS2_DSRM"/>
</dbReference>
<keyword evidence="3" id="KW-0288">FMN</keyword>
<dbReference type="KEGG" id="fas:105271090"/>
<dbReference type="Gene3D" id="3.20.20.70">
    <property type="entry name" value="Aldolase class I"/>
    <property type="match status" value="1"/>
</dbReference>
<dbReference type="RefSeq" id="XP_011310725.1">
    <property type="nucleotide sequence ID" value="XM_011312423.1"/>
</dbReference>
<sequence>MTEIREKLCYEDKVILAPMVRIGTLPMRLLALDYGADIVYTEEIVDFKMMRSIRRENDVLGTIDYIDRTDGTIIFRTTSRESSRVVFQLGTCDPLRALEVAKLVEQDVAAVDINMGCPKSFSLMGGMGAALLTKVEKATEILRTLVKGLSIPVTCKIRVFQDLQKTLELCDALVSTGISAIAVHGRTVHERQQHSNRNETIRAIAKHLSIPVIANGGSKEIEKYSDIEKFKNQTGCSSVMIARSAEWNCSIFRKDGLLPIEDVIKAYLKYAIDFDNSPSNTKYCVQNILRDLQESPMGKQFLAAQTLEQICRVFDMDDYCREKSEEYRNSGLQGRFQVEPTREGDGTDKGLKRKHVEEDDDVTLMRCAFLRNGYSDLELPKSRLLQWLRDNKKKDMPVYDTWREDKLFRSIVTVDGQKFSSTFWEKNKKRAEQGAALVFLLSMGVVDEKQLIESGHLTR</sequence>
<evidence type="ECO:0000259" key="6">
    <source>
        <dbReference type="SMART" id="SM00358"/>
    </source>
</evidence>
<dbReference type="GeneID" id="105271090"/>
<dbReference type="InterPro" id="IPR013785">
    <property type="entry name" value="Aldolase_TIM"/>
</dbReference>
<dbReference type="Pfam" id="PF01207">
    <property type="entry name" value="Dus"/>
    <property type="match status" value="1"/>
</dbReference>
<evidence type="ECO:0000256" key="5">
    <source>
        <dbReference type="ARBA" id="ARBA00023002"/>
    </source>
</evidence>
<dbReference type="PROSITE" id="PS01136">
    <property type="entry name" value="UPF0034"/>
    <property type="match status" value="1"/>
</dbReference>
<dbReference type="CDD" id="cd02801">
    <property type="entry name" value="DUS_like_FMN"/>
    <property type="match status" value="1"/>
</dbReference>
<dbReference type="PANTHER" id="PTHR45936:SF1">
    <property type="entry name" value="TRNA-DIHYDROURIDINE(20) SYNTHASE [NAD(P)+]-LIKE"/>
    <property type="match status" value="1"/>
</dbReference>
<dbReference type="OrthoDB" id="10262250at2759"/>
<reference evidence="8" key="1">
    <citation type="submission" date="2025-08" db="UniProtKB">
        <authorList>
            <consortium name="RefSeq"/>
        </authorList>
    </citation>
    <scope>IDENTIFICATION</scope>
    <source>
        <strain evidence="8">USDA-PBARC FA_bdor</strain>
        <tissue evidence="8">Whole organism</tissue>
    </source>
</reference>
<evidence type="ECO:0000256" key="4">
    <source>
        <dbReference type="ARBA" id="ARBA00022694"/>
    </source>
</evidence>
<dbReference type="PANTHER" id="PTHR45936">
    <property type="entry name" value="TRNA-DIHYDROURIDINE(20) SYNTHASE [NAD(P)+]-LIKE"/>
    <property type="match status" value="1"/>
</dbReference>
<dbReference type="GO" id="GO:0005737">
    <property type="term" value="C:cytoplasm"/>
    <property type="evidence" value="ECO:0007669"/>
    <property type="project" value="TreeGrafter"/>
</dbReference>
<comment type="cofactor">
    <cofactor evidence="1">
        <name>FMN</name>
        <dbReference type="ChEBI" id="CHEBI:58210"/>
    </cofactor>
</comment>
<evidence type="ECO:0000313" key="7">
    <source>
        <dbReference type="Proteomes" id="UP000694866"/>
    </source>
</evidence>
<dbReference type="Gene3D" id="3.30.160.20">
    <property type="match status" value="1"/>
</dbReference>
<dbReference type="InterPro" id="IPR018517">
    <property type="entry name" value="tRNA_hU_synthase_CS"/>
</dbReference>
<dbReference type="CDD" id="cd19871">
    <property type="entry name" value="DSRM_DUS2L"/>
    <property type="match status" value="1"/>
</dbReference>
<dbReference type="Proteomes" id="UP000694866">
    <property type="component" value="Unplaced"/>
</dbReference>
<dbReference type="SUPFAM" id="SSF54768">
    <property type="entry name" value="dsRNA-binding domain-like"/>
    <property type="match status" value="1"/>
</dbReference>
<evidence type="ECO:0000256" key="3">
    <source>
        <dbReference type="ARBA" id="ARBA00022643"/>
    </source>
</evidence>
<evidence type="ECO:0000313" key="8">
    <source>
        <dbReference type="RefSeq" id="XP_011310725.1"/>
    </source>
</evidence>
<keyword evidence="5" id="KW-0560">Oxidoreductase</keyword>
<dbReference type="SUPFAM" id="SSF51395">
    <property type="entry name" value="FMN-linked oxidoreductases"/>
    <property type="match status" value="1"/>
</dbReference>
<name>A0A9R1TKC1_9HYME</name>
<dbReference type="Pfam" id="PF00035">
    <property type="entry name" value="dsrm"/>
    <property type="match status" value="1"/>
</dbReference>
<dbReference type="GO" id="GO:0010468">
    <property type="term" value="P:regulation of gene expression"/>
    <property type="evidence" value="ECO:0007669"/>
    <property type="project" value="UniProtKB-ARBA"/>
</dbReference>
<gene>
    <name evidence="8" type="primary">Dus2</name>
</gene>
<dbReference type="GO" id="GO:0050660">
    <property type="term" value="F:flavin adenine dinucleotide binding"/>
    <property type="evidence" value="ECO:0007669"/>
    <property type="project" value="InterPro"/>
</dbReference>
<protein>
    <submittedName>
        <fullName evidence="8">tRNA-dihydrouridine(20) synthase [NAD(P)+]-like</fullName>
    </submittedName>
</protein>
<dbReference type="SMART" id="SM00358">
    <property type="entry name" value="DSRM"/>
    <property type="match status" value="1"/>
</dbReference>
<organism evidence="7 8">
    <name type="scientific">Fopius arisanus</name>
    <dbReference type="NCBI Taxonomy" id="64838"/>
    <lineage>
        <taxon>Eukaryota</taxon>
        <taxon>Metazoa</taxon>
        <taxon>Ecdysozoa</taxon>
        <taxon>Arthropoda</taxon>
        <taxon>Hexapoda</taxon>
        <taxon>Insecta</taxon>
        <taxon>Pterygota</taxon>
        <taxon>Neoptera</taxon>
        <taxon>Endopterygota</taxon>
        <taxon>Hymenoptera</taxon>
        <taxon>Apocrita</taxon>
        <taxon>Ichneumonoidea</taxon>
        <taxon>Braconidae</taxon>
        <taxon>Opiinae</taxon>
        <taxon>Fopius</taxon>
    </lineage>
</organism>
<dbReference type="GO" id="GO:0017150">
    <property type="term" value="F:tRNA dihydrouridine synthase activity"/>
    <property type="evidence" value="ECO:0007669"/>
    <property type="project" value="InterPro"/>
</dbReference>
<dbReference type="InterPro" id="IPR052582">
    <property type="entry name" value="tRNA-DUS-like"/>
</dbReference>
<keyword evidence="4" id="KW-0819">tRNA processing</keyword>
<dbReference type="GO" id="GO:0000049">
    <property type="term" value="F:tRNA binding"/>
    <property type="evidence" value="ECO:0007669"/>
    <property type="project" value="InterPro"/>
</dbReference>
<proteinExistence type="predicted"/>
<dbReference type="InterPro" id="IPR014720">
    <property type="entry name" value="dsRBD_dom"/>
</dbReference>
<evidence type="ECO:0000256" key="2">
    <source>
        <dbReference type="ARBA" id="ARBA00022630"/>
    </source>
</evidence>